<dbReference type="Proteomes" id="UP000646365">
    <property type="component" value="Unassembled WGS sequence"/>
</dbReference>
<gene>
    <name evidence="1" type="ORF">GCM10011611_15190</name>
</gene>
<name>A0A8J2YS69_9PROT</name>
<evidence type="ECO:0000313" key="1">
    <source>
        <dbReference type="EMBL" id="GGF10550.1"/>
    </source>
</evidence>
<protein>
    <submittedName>
        <fullName evidence="1">Uncharacterized protein</fullName>
    </submittedName>
</protein>
<proteinExistence type="predicted"/>
<reference evidence="1" key="1">
    <citation type="journal article" date="2014" name="Int. J. Syst. Evol. Microbiol.">
        <title>Complete genome sequence of Corynebacterium casei LMG S-19264T (=DSM 44701T), isolated from a smear-ripened cheese.</title>
        <authorList>
            <consortium name="US DOE Joint Genome Institute (JGI-PGF)"/>
            <person name="Walter F."/>
            <person name="Albersmeier A."/>
            <person name="Kalinowski J."/>
            <person name="Ruckert C."/>
        </authorList>
    </citation>
    <scope>NUCLEOTIDE SEQUENCE</scope>
    <source>
        <strain evidence="1">CGMCC 1.15725</strain>
    </source>
</reference>
<dbReference type="AlphaFoldDB" id="A0A8J2YS69"/>
<sequence length="61" mass="6134">MLAWTSASIFACPKVAKSSKPLKVAFVIKFTIGLGVVGNIEKGAVSLGELGLPAAGVDGFA</sequence>
<accession>A0A8J2YS69</accession>
<keyword evidence="2" id="KW-1185">Reference proteome</keyword>
<evidence type="ECO:0000313" key="2">
    <source>
        <dbReference type="Proteomes" id="UP000646365"/>
    </source>
</evidence>
<organism evidence="1 2">
    <name type="scientific">Aliidongia dinghuensis</name>
    <dbReference type="NCBI Taxonomy" id="1867774"/>
    <lineage>
        <taxon>Bacteria</taxon>
        <taxon>Pseudomonadati</taxon>
        <taxon>Pseudomonadota</taxon>
        <taxon>Alphaproteobacteria</taxon>
        <taxon>Rhodospirillales</taxon>
        <taxon>Dongiaceae</taxon>
        <taxon>Aliidongia</taxon>
    </lineage>
</organism>
<reference evidence="1" key="2">
    <citation type="submission" date="2020-09" db="EMBL/GenBank/DDBJ databases">
        <authorList>
            <person name="Sun Q."/>
            <person name="Zhou Y."/>
        </authorList>
    </citation>
    <scope>NUCLEOTIDE SEQUENCE</scope>
    <source>
        <strain evidence="1">CGMCC 1.15725</strain>
    </source>
</reference>
<dbReference type="EMBL" id="BMJQ01000003">
    <property type="protein sequence ID" value="GGF10550.1"/>
    <property type="molecule type" value="Genomic_DNA"/>
</dbReference>
<comment type="caution">
    <text evidence="1">The sequence shown here is derived from an EMBL/GenBank/DDBJ whole genome shotgun (WGS) entry which is preliminary data.</text>
</comment>